<dbReference type="Proteomes" id="UP000053259">
    <property type="component" value="Unassembled WGS sequence"/>
</dbReference>
<name>A0A0D1YDP6_9PEZI</name>
<protein>
    <recommendedName>
        <fullName evidence="1">Asl1-like glycosyl hydrolase catalytic domain-containing protein</fullName>
    </recommendedName>
</protein>
<dbReference type="EMBL" id="KN847593">
    <property type="protein sequence ID" value="KIV98861.1"/>
    <property type="molecule type" value="Genomic_DNA"/>
</dbReference>
<dbReference type="STRING" id="253628.A0A0D1YDP6"/>
<dbReference type="Gene3D" id="3.20.20.80">
    <property type="entry name" value="Glycosidases"/>
    <property type="match status" value="1"/>
</dbReference>
<dbReference type="RefSeq" id="XP_016208731.1">
    <property type="nucleotide sequence ID" value="XM_016363443.1"/>
</dbReference>
<dbReference type="InParanoid" id="A0A0D1YDP6"/>
<dbReference type="PANTHER" id="PTHR34154">
    <property type="entry name" value="ALKALI-SENSITIVE LINKAGE PROTEIN 1"/>
    <property type="match status" value="1"/>
</dbReference>
<proteinExistence type="predicted"/>
<dbReference type="AlphaFoldDB" id="A0A0D1YDP6"/>
<dbReference type="InterPro" id="IPR053183">
    <property type="entry name" value="ASL1"/>
</dbReference>
<evidence type="ECO:0000313" key="3">
    <source>
        <dbReference type="Proteomes" id="UP000053259"/>
    </source>
</evidence>
<dbReference type="VEuPathDB" id="FungiDB:PV09_09387"/>
<organism evidence="2 3">
    <name type="scientific">Verruconis gallopava</name>
    <dbReference type="NCBI Taxonomy" id="253628"/>
    <lineage>
        <taxon>Eukaryota</taxon>
        <taxon>Fungi</taxon>
        <taxon>Dikarya</taxon>
        <taxon>Ascomycota</taxon>
        <taxon>Pezizomycotina</taxon>
        <taxon>Dothideomycetes</taxon>
        <taxon>Pleosporomycetidae</taxon>
        <taxon>Venturiales</taxon>
        <taxon>Sympoventuriaceae</taxon>
        <taxon>Verruconis</taxon>
    </lineage>
</organism>
<feature type="domain" description="Asl1-like glycosyl hydrolase catalytic" evidence="1">
    <location>
        <begin position="72"/>
        <end position="292"/>
    </location>
</feature>
<dbReference type="OrthoDB" id="43654at2759"/>
<dbReference type="InterPro" id="IPR017853">
    <property type="entry name" value="GH"/>
</dbReference>
<dbReference type="PANTHER" id="PTHR34154:SF10">
    <property type="entry name" value="ASL1-LIKE GLYCOSYL HYDROLASE CATALYTIC DOMAIN-CONTAINING PROTEIN"/>
    <property type="match status" value="1"/>
</dbReference>
<dbReference type="HOGENOM" id="CLU_040908_4_0_1"/>
<sequence>MNSETDLSLVATATFSTFLNEQGASIAAYFPGQTNTASTALPASYISPMSTSTTGCLASLTPIASVSGKKAGVAYNVGSLVIPFVGKSKIGWAYNWGSSPENIPSGIEYIPLLWGNGPIYTDSWTQDANKAISCGTSAVLGFNEPDHPQQANIDFNTAAMDYKQYITSNFAGKIKLVSPSVTNGAAPMGLAYLQNFMDSCSDCQIGAIAIHWYDTSTNIQYFQSYIRQAYDQFKLPIWLTEFGTTDGNDTSFLEVVLPWLDSQSYVERYAYFMAEDGMLLSGNSLNAAGQIYAGL</sequence>
<dbReference type="GeneID" id="27317360"/>
<dbReference type="Pfam" id="PF11790">
    <property type="entry name" value="Glyco_hydro_cc"/>
    <property type="match status" value="1"/>
</dbReference>
<evidence type="ECO:0000259" key="1">
    <source>
        <dbReference type="Pfam" id="PF11790"/>
    </source>
</evidence>
<dbReference type="GO" id="GO:0071966">
    <property type="term" value="P:fungal-type cell wall polysaccharide metabolic process"/>
    <property type="evidence" value="ECO:0007669"/>
    <property type="project" value="TreeGrafter"/>
</dbReference>
<dbReference type="SUPFAM" id="SSF51445">
    <property type="entry name" value="(Trans)glycosidases"/>
    <property type="match status" value="1"/>
</dbReference>
<accession>A0A0D1YDP6</accession>
<dbReference type="InterPro" id="IPR024655">
    <property type="entry name" value="Asl1_glyco_hydro_catalytic"/>
</dbReference>
<reference evidence="2 3" key="1">
    <citation type="submission" date="2015-01" db="EMBL/GenBank/DDBJ databases">
        <title>The Genome Sequence of Ochroconis gallopava CBS43764.</title>
        <authorList>
            <consortium name="The Broad Institute Genomics Platform"/>
            <person name="Cuomo C."/>
            <person name="de Hoog S."/>
            <person name="Gorbushina A."/>
            <person name="Stielow B."/>
            <person name="Teixiera M."/>
            <person name="Abouelleil A."/>
            <person name="Chapman S.B."/>
            <person name="Priest M."/>
            <person name="Young S.K."/>
            <person name="Wortman J."/>
            <person name="Nusbaum C."/>
            <person name="Birren B."/>
        </authorList>
    </citation>
    <scope>NUCLEOTIDE SEQUENCE [LARGE SCALE GENOMIC DNA]</scope>
    <source>
        <strain evidence="2 3">CBS 43764</strain>
    </source>
</reference>
<dbReference type="GO" id="GO:0009277">
    <property type="term" value="C:fungal-type cell wall"/>
    <property type="evidence" value="ECO:0007669"/>
    <property type="project" value="TreeGrafter"/>
</dbReference>
<evidence type="ECO:0000313" key="2">
    <source>
        <dbReference type="EMBL" id="KIV98861.1"/>
    </source>
</evidence>
<gene>
    <name evidence="2" type="ORF">PV09_09387</name>
</gene>
<keyword evidence="3" id="KW-1185">Reference proteome</keyword>